<dbReference type="Proteomes" id="UP000198784">
    <property type="component" value="Unassembled WGS sequence"/>
</dbReference>
<dbReference type="Pfam" id="PF22396">
    <property type="entry name" value="DUF6976"/>
    <property type="match status" value="1"/>
</dbReference>
<sequence>MSNGTATSALLDLRQAGALIERGETLAIAGHIDCLATLPRGNWIGGTTPYFMASEGGTCRLDRVFVQPFGQPAGEIVCYDRERLPHMLEDAPENGFSIVILPAASGVLEDYAREAPNYPDMYIKPIAGWVAGVHLDQLGSAQAQVIDGRSGRCYTDQAIVLHIPLPPEQAAVVHAVNLFTPGAGPTLSFDETGFAARDCLIDGVRGSLLELIRARGIDTRLPLVADYCGAMINVSIQALEPEPGLVSFYAPVFAGVNYRFADAVEDYSERFLQAMPSDGGPILFGCNCILNYLYSQLQGRQTARLTGPITFGEVAYQLLNQTAVYLTLEPS</sequence>
<keyword evidence="2" id="KW-1185">Reference proteome</keyword>
<dbReference type="EMBL" id="FOWX01000012">
    <property type="protein sequence ID" value="SFP54810.1"/>
    <property type="molecule type" value="Genomic_DNA"/>
</dbReference>
<protein>
    <submittedName>
        <fullName evidence="1">Uncharacterized protein</fullName>
    </submittedName>
</protein>
<dbReference type="InterPro" id="IPR054249">
    <property type="entry name" value="DUF6976"/>
</dbReference>
<reference evidence="2" key="1">
    <citation type="submission" date="2016-10" db="EMBL/GenBank/DDBJ databases">
        <authorList>
            <person name="Varghese N."/>
            <person name="Submissions S."/>
        </authorList>
    </citation>
    <scope>NUCLEOTIDE SEQUENCE [LARGE SCALE GENOMIC DNA]</scope>
    <source>
        <strain evidence="2">DSM 17834</strain>
    </source>
</reference>
<dbReference type="AlphaFoldDB" id="A0A1I5R8U0"/>
<name>A0A1I5R8U0_9PSED</name>
<evidence type="ECO:0000313" key="2">
    <source>
        <dbReference type="Proteomes" id="UP000198784"/>
    </source>
</evidence>
<organism evidence="1 2">
    <name type="scientific">Pseudomonas borbori</name>
    <dbReference type="NCBI Taxonomy" id="289003"/>
    <lineage>
        <taxon>Bacteria</taxon>
        <taxon>Pseudomonadati</taxon>
        <taxon>Pseudomonadota</taxon>
        <taxon>Gammaproteobacteria</taxon>
        <taxon>Pseudomonadales</taxon>
        <taxon>Pseudomonadaceae</taxon>
        <taxon>Pseudomonas</taxon>
    </lineage>
</organism>
<accession>A0A1I5R8U0</accession>
<proteinExistence type="predicted"/>
<dbReference type="RefSeq" id="WP_212632950.1">
    <property type="nucleotide sequence ID" value="NZ_FOWX01000012.1"/>
</dbReference>
<gene>
    <name evidence="1" type="ORF">SAMN05216190_112124</name>
</gene>
<evidence type="ECO:0000313" key="1">
    <source>
        <dbReference type="EMBL" id="SFP54810.1"/>
    </source>
</evidence>
<dbReference type="STRING" id="289003.SAMN05216190_112124"/>